<proteinExistence type="predicted"/>
<reference evidence="1" key="1">
    <citation type="journal article" date="2021" name="Evol. Appl.">
        <title>The genome of the Pyrenean desman and the effects of bottlenecks and inbreeding on the genomic landscape of an endangered species.</title>
        <authorList>
            <person name="Escoda L."/>
            <person name="Castresana J."/>
        </authorList>
    </citation>
    <scope>NUCLEOTIDE SEQUENCE</scope>
    <source>
        <strain evidence="1">IBE-C5619</strain>
    </source>
</reference>
<sequence>MGTKGTGFWGAGALISHLLCTRHHGDFLYANAEPTRRLRLALAGGAGIGWTTGEASIRPTGADLFDFLKTVININMMMEEFHILYASFSPVLLVFEIRNTEDLTEEWLREKLGFFH</sequence>
<keyword evidence="2" id="KW-1185">Reference proteome</keyword>
<dbReference type="AlphaFoldDB" id="A0A8J6AG57"/>
<organism evidence="1 2">
    <name type="scientific">Galemys pyrenaicus</name>
    <name type="common">Iberian desman</name>
    <name type="synonym">Pyrenean desman</name>
    <dbReference type="NCBI Taxonomy" id="202257"/>
    <lineage>
        <taxon>Eukaryota</taxon>
        <taxon>Metazoa</taxon>
        <taxon>Chordata</taxon>
        <taxon>Craniata</taxon>
        <taxon>Vertebrata</taxon>
        <taxon>Euteleostomi</taxon>
        <taxon>Mammalia</taxon>
        <taxon>Eutheria</taxon>
        <taxon>Laurasiatheria</taxon>
        <taxon>Eulipotyphla</taxon>
        <taxon>Talpidae</taxon>
        <taxon>Galemys</taxon>
    </lineage>
</organism>
<dbReference type="EMBL" id="JAGFMF010011644">
    <property type="protein sequence ID" value="KAG8517740.1"/>
    <property type="molecule type" value="Genomic_DNA"/>
</dbReference>
<evidence type="ECO:0000313" key="2">
    <source>
        <dbReference type="Proteomes" id="UP000700334"/>
    </source>
</evidence>
<dbReference type="Proteomes" id="UP000700334">
    <property type="component" value="Unassembled WGS sequence"/>
</dbReference>
<gene>
    <name evidence="1" type="ORF">J0S82_017223</name>
</gene>
<evidence type="ECO:0000313" key="1">
    <source>
        <dbReference type="EMBL" id="KAG8517740.1"/>
    </source>
</evidence>
<protein>
    <submittedName>
        <fullName evidence="1">Uncharacterized protein</fullName>
    </submittedName>
</protein>
<name>A0A8J6AG57_GALPY</name>
<accession>A0A8J6AG57</accession>
<comment type="caution">
    <text evidence="1">The sequence shown here is derived from an EMBL/GenBank/DDBJ whole genome shotgun (WGS) entry which is preliminary data.</text>
</comment>